<evidence type="ECO:0000256" key="2">
    <source>
        <dbReference type="ARBA" id="ARBA00022801"/>
    </source>
</evidence>
<dbReference type="Proteomes" id="UP000020595">
    <property type="component" value="Unassembled WGS sequence"/>
</dbReference>
<dbReference type="CDD" id="cd03442">
    <property type="entry name" value="BFIT_BACH"/>
    <property type="match status" value="1"/>
</dbReference>
<dbReference type="InterPro" id="IPR029069">
    <property type="entry name" value="HotDog_dom_sf"/>
</dbReference>
<dbReference type="PROSITE" id="PS51770">
    <property type="entry name" value="HOTDOG_ACOT"/>
    <property type="match status" value="1"/>
</dbReference>
<evidence type="ECO:0000256" key="1">
    <source>
        <dbReference type="ARBA" id="ARBA00010458"/>
    </source>
</evidence>
<dbReference type="InterPro" id="IPR040170">
    <property type="entry name" value="Cytosol_ACT"/>
</dbReference>
<dbReference type="NCBIfam" id="TIGR00369">
    <property type="entry name" value="unchar_dom_1"/>
    <property type="match status" value="1"/>
</dbReference>
<proteinExistence type="inferred from homology"/>
<feature type="domain" description="HotDog ACOT-type" evidence="4">
    <location>
        <begin position="13"/>
        <end position="125"/>
    </location>
</feature>
<comment type="caution">
    <text evidence="5">The sequence shown here is derived from an EMBL/GenBank/DDBJ whole genome shotgun (WGS) entry which is preliminary data.</text>
</comment>
<dbReference type="GO" id="GO:0052816">
    <property type="term" value="F:long-chain fatty acyl-CoA hydrolase activity"/>
    <property type="evidence" value="ECO:0007669"/>
    <property type="project" value="TreeGrafter"/>
</dbReference>
<reference evidence="5 6" key="1">
    <citation type="submission" date="2014-02" db="EMBL/GenBank/DDBJ databases">
        <title>Comparative genomics and transcriptomics to identify genetic mechanisms underlying the emergence of carbapenem resistant Acinetobacter baumannii (CRAb).</title>
        <authorList>
            <person name="Harris A.D."/>
            <person name="Johnson K.J."/>
            <person name="George J."/>
            <person name="Shefchek K."/>
            <person name="Daugherty S.C."/>
            <person name="Parankush S."/>
            <person name="Sadzewicz L."/>
            <person name="Tallon L."/>
            <person name="Sengamalay N."/>
            <person name="Hazen T.H."/>
            <person name="Rasko D.A."/>
        </authorList>
    </citation>
    <scope>NUCLEOTIDE SEQUENCE [LARGE SCALE GENOMIC DNA]</scope>
    <source>
        <strain evidence="5 6">1295743</strain>
    </source>
</reference>
<dbReference type="PATRIC" id="fig|1310613.3.peg.985"/>
<comment type="similarity">
    <text evidence="1">Belongs to the acyl coenzyme A hydrolase family.</text>
</comment>
<accession>A0A009HUU1</accession>
<dbReference type="PANTHER" id="PTHR11049">
    <property type="entry name" value="ACYL COENZYME A THIOESTER HYDROLASE"/>
    <property type="match status" value="1"/>
</dbReference>
<evidence type="ECO:0000259" key="4">
    <source>
        <dbReference type="PROSITE" id="PS51770"/>
    </source>
</evidence>
<dbReference type="SUPFAM" id="SSF54637">
    <property type="entry name" value="Thioesterase/thiol ester dehydrase-isomerase"/>
    <property type="match status" value="1"/>
</dbReference>
<keyword evidence="2 3" id="KW-0378">Hydrolase</keyword>
<sequence length="171" mass="19320">MPTLDEMTTVTDDQSELTMSVLMTPDMANFSGNVHGGTILKLLDQVAYACASRYSGSYVVTLSVDKVNFKEPIYVGELVTFLASVNHVGRTSMEVGIRVEAQNIQKRTVRHTNSCYFTMVAVDEHGKPREVPKLNLDTEWKRCRFEAAEHRKVLRLQENHNPSCSMYKKTS</sequence>
<dbReference type="GO" id="GO:0006637">
    <property type="term" value="P:acyl-CoA metabolic process"/>
    <property type="evidence" value="ECO:0007669"/>
    <property type="project" value="TreeGrafter"/>
</dbReference>
<dbReference type="PANTHER" id="PTHR11049:SF16">
    <property type="entry name" value="PROTEIN VDLD"/>
    <property type="match status" value="1"/>
</dbReference>
<dbReference type="GO" id="GO:0005829">
    <property type="term" value="C:cytosol"/>
    <property type="evidence" value="ECO:0007669"/>
    <property type="project" value="TreeGrafter"/>
</dbReference>
<dbReference type="InterPro" id="IPR003736">
    <property type="entry name" value="PAAI_dom"/>
</dbReference>
<evidence type="ECO:0000313" key="5">
    <source>
        <dbReference type="EMBL" id="EXB06795.1"/>
    </source>
</evidence>
<evidence type="ECO:0000256" key="3">
    <source>
        <dbReference type="PROSITE-ProRule" id="PRU01106"/>
    </source>
</evidence>
<dbReference type="InterPro" id="IPR006683">
    <property type="entry name" value="Thioestr_dom"/>
</dbReference>
<dbReference type="InterPro" id="IPR033120">
    <property type="entry name" value="HOTDOG_ACOT"/>
</dbReference>
<dbReference type="FunFam" id="3.10.129.10:FF:000034">
    <property type="entry name" value="Acyl-CoA thioester hydrolase"/>
    <property type="match status" value="1"/>
</dbReference>
<evidence type="ECO:0000313" key="6">
    <source>
        <dbReference type="Proteomes" id="UP000020595"/>
    </source>
</evidence>
<dbReference type="AlphaFoldDB" id="A0A009HUU1"/>
<dbReference type="Pfam" id="PF03061">
    <property type="entry name" value="4HBT"/>
    <property type="match status" value="1"/>
</dbReference>
<dbReference type="Gene3D" id="3.10.129.10">
    <property type="entry name" value="Hotdog Thioesterase"/>
    <property type="match status" value="1"/>
</dbReference>
<dbReference type="EMBL" id="JEWH01000008">
    <property type="protein sequence ID" value="EXB06795.1"/>
    <property type="molecule type" value="Genomic_DNA"/>
</dbReference>
<organism evidence="5 6">
    <name type="scientific">Acinetobacter baumannii (strain 1295743)</name>
    <dbReference type="NCBI Taxonomy" id="1310613"/>
    <lineage>
        <taxon>Bacteria</taxon>
        <taxon>Pseudomonadati</taxon>
        <taxon>Pseudomonadota</taxon>
        <taxon>Gammaproteobacteria</taxon>
        <taxon>Moraxellales</taxon>
        <taxon>Moraxellaceae</taxon>
        <taxon>Acinetobacter</taxon>
        <taxon>Acinetobacter calcoaceticus/baumannii complex</taxon>
    </lineage>
</organism>
<gene>
    <name evidence="5" type="ORF">J512_1032</name>
</gene>
<dbReference type="RefSeq" id="WP_001142469.1">
    <property type="nucleotide sequence ID" value="NZ_JEWH01000008.1"/>
</dbReference>
<name>A0A009HUU1_ACIB9</name>
<dbReference type="GeneID" id="92892895"/>
<protein>
    <recommendedName>
        <fullName evidence="4">HotDog ACOT-type domain-containing protein</fullName>
    </recommendedName>
</protein>